<dbReference type="Proteomes" id="UP000789901">
    <property type="component" value="Unassembled WGS sequence"/>
</dbReference>
<keyword evidence="2" id="KW-1185">Reference proteome</keyword>
<organism evidence="1 2">
    <name type="scientific">Gigaspora margarita</name>
    <dbReference type="NCBI Taxonomy" id="4874"/>
    <lineage>
        <taxon>Eukaryota</taxon>
        <taxon>Fungi</taxon>
        <taxon>Fungi incertae sedis</taxon>
        <taxon>Mucoromycota</taxon>
        <taxon>Glomeromycotina</taxon>
        <taxon>Glomeromycetes</taxon>
        <taxon>Diversisporales</taxon>
        <taxon>Gigasporaceae</taxon>
        <taxon>Gigaspora</taxon>
    </lineage>
</organism>
<accession>A0ABN7WK47</accession>
<sequence>VISRYYALLELLLEAYINFNYTNKLELPINPELVTKTNLTLPIVTPKELVIAAQAL</sequence>
<protein>
    <submittedName>
        <fullName evidence="1">14311_t:CDS:1</fullName>
    </submittedName>
</protein>
<feature type="non-terminal residue" evidence="1">
    <location>
        <position position="1"/>
    </location>
</feature>
<evidence type="ECO:0000313" key="2">
    <source>
        <dbReference type="Proteomes" id="UP000789901"/>
    </source>
</evidence>
<comment type="caution">
    <text evidence="1">The sequence shown here is derived from an EMBL/GenBank/DDBJ whole genome shotgun (WGS) entry which is preliminary data.</text>
</comment>
<dbReference type="EMBL" id="CAJVQB010049018">
    <property type="protein sequence ID" value="CAG8834275.1"/>
    <property type="molecule type" value="Genomic_DNA"/>
</dbReference>
<evidence type="ECO:0000313" key="1">
    <source>
        <dbReference type="EMBL" id="CAG8834275.1"/>
    </source>
</evidence>
<gene>
    <name evidence="1" type="ORF">GMARGA_LOCUS31973</name>
</gene>
<reference evidence="1 2" key="1">
    <citation type="submission" date="2021-06" db="EMBL/GenBank/DDBJ databases">
        <authorList>
            <person name="Kallberg Y."/>
            <person name="Tangrot J."/>
            <person name="Rosling A."/>
        </authorList>
    </citation>
    <scope>NUCLEOTIDE SEQUENCE [LARGE SCALE GENOMIC DNA]</scope>
    <source>
        <strain evidence="1 2">120-4 pot B 10/14</strain>
    </source>
</reference>
<proteinExistence type="predicted"/>
<name>A0ABN7WK47_GIGMA</name>